<feature type="region of interest" description="Disordered" evidence="4">
    <location>
        <begin position="156"/>
        <end position="399"/>
    </location>
</feature>
<feature type="compositionally biased region" description="Low complexity" evidence="4">
    <location>
        <begin position="182"/>
        <end position="197"/>
    </location>
</feature>
<reference evidence="6 7" key="1">
    <citation type="journal article" date="2018" name="PLoS Genet.">
        <title>Population sequencing reveals clonal diversity and ancestral inbreeding in the grapevine cultivar Chardonnay.</title>
        <authorList>
            <person name="Roach M.J."/>
            <person name="Johnson D.L."/>
            <person name="Bohlmann J."/>
            <person name="van Vuuren H.J."/>
            <person name="Jones S.J."/>
            <person name="Pretorius I.S."/>
            <person name="Schmidt S.A."/>
            <person name="Borneman A.R."/>
        </authorList>
    </citation>
    <scope>NUCLEOTIDE SEQUENCE [LARGE SCALE GENOMIC DNA]</scope>
    <source>
        <strain evidence="7">cv. Chardonnay</strain>
        <tissue evidence="6">Leaf</tissue>
    </source>
</reference>
<name>A0A438FBE7_VITVI</name>
<dbReference type="Pfam" id="PF08243">
    <property type="entry name" value="SPT2"/>
    <property type="match status" value="1"/>
</dbReference>
<gene>
    <name evidence="6" type="ORF">CK203_079285</name>
</gene>
<keyword evidence="2 3" id="KW-0175">Coiled coil</keyword>
<feature type="chain" id="PRO_5019279877" description="Protein SPT2 homolog" evidence="5">
    <location>
        <begin position="30"/>
        <end position="446"/>
    </location>
</feature>
<feature type="compositionally biased region" description="Polar residues" evidence="4">
    <location>
        <begin position="107"/>
        <end position="120"/>
    </location>
</feature>
<proteinExistence type="inferred from homology"/>
<sequence length="446" mass="50218">MLYEGVKCDTQLMFHLFMMLIFDVFTSEGYPRGEDEVCYGSFFGPSQPVIAQRVIQESKSLLETQHLASLVTNSHHNVKLEENASSSSVAVRSLDSCLMLRKIPEQSLGNKKNSTSTNAGSRPREQGHRPKVINELKVKAQKLKNTRDYSFLLSDDAEFPAPRKEPPPRKAPVPNSESRSVQLPQKSIPPKSKPPLSNTGRQAPSSREERKPVSMNGQIQAKAGSQKLVSASKPNLMSVDSRKQLGTNNGAGPGRPVGPKSLPSKMPVSSAEKKASAPGARSSMSSLHKAPPSKLHPSIPRQNLDQKRQFQDSNKGKMMPKQRVDSSRPQINKPLKQMSSHSTLSDHRPKKKPVRRYSDDEDDDEDGKAINMIRRMFGYNPNKYAGRDDDDDDSDMEANFDDILKEERRSARIAREEDERELRLIEEEEERERLRKLAKKRKLSQR</sequence>
<accession>A0A438FBE7</accession>
<dbReference type="PANTHER" id="PTHR22691">
    <property type="entry name" value="YEAST SPT2-RELATED"/>
    <property type="match status" value="1"/>
</dbReference>
<comment type="caution">
    <text evidence="6">The sequence shown here is derived from an EMBL/GenBank/DDBJ whole genome shotgun (WGS) entry which is preliminary data.</text>
</comment>
<keyword evidence="5" id="KW-0732">Signal</keyword>
<evidence type="ECO:0000256" key="2">
    <source>
        <dbReference type="ARBA" id="ARBA00023054"/>
    </source>
</evidence>
<evidence type="ECO:0000256" key="3">
    <source>
        <dbReference type="SAM" id="Coils"/>
    </source>
</evidence>
<feature type="coiled-coil region" evidence="3">
    <location>
        <begin position="408"/>
        <end position="437"/>
    </location>
</feature>
<dbReference type="EMBL" id="QGNW01001057">
    <property type="protein sequence ID" value="RVW57317.1"/>
    <property type="molecule type" value="Genomic_DNA"/>
</dbReference>
<feature type="region of interest" description="Disordered" evidence="4">
    <location>
        <begin position="105"/>
        <end position="132"/>
    </location>
</feature>
<organism evidence="6 7">
    <name type="scientific">Vitis vinifera</name>
    <name type="common">Grape</name>
    <dbReference type="NCBI Taxonomy" id="29760"/>
    <lineage>
        <taxon>Eukaryota</taxon>
        <taxon>Viridiplantae</taxon>
        <taxon>Streptophyta</taxon>
        <taxon>Embryophyta</taxon>
        <taxon>Tracheophyta</taxon>
        <taxon>Spermatophyta</taxon>
        <taxon>Magnoliopsida</taxon>
        <taxon>eudicotyledons</taxon>
        <taxon>Gunneridae</taxon>
        <taxon>Pentapetalae</taxon>
        <taxon>rosids</taxon>
        <taxon>Vitales</taxon>
        <taxon>Vitaceae</taxon>
        <taxon>Viteae</taxon>
        <taxon>Vitis</taxon>
    </lineage>
</organism>
<feature type="signal peptide" evidence="5">
    <location>
        <begin position="1"/>
        <end position="29"/>
    </location>
</feature>
<evidence type="ECO:0000313" key="6">
    <source>
        <dbReference type="EMBL" id="RVW57317.1"/>
    </source>
</evidence>
<evidence type="ECO:0000313" key="7">
    <source>
        <dbReference type="Proteomes" id="UP000288805"/>
    </source>
</evidence>
<dbReference type="Proteomes" id="UP000288805">
    <property type="component" value="Unassembled WGS sequence"/>
</dbReference>
<protein>
    <recommendedName>
        <fullName evidence="8">Protein SPT2 homolog</fullName>
    </recommendedName>
</protein>
<feature type="compositionally biased region" description="Acidic residues" evidence="4">
    <location>
        <begin position="388"/>
        <end position="399"/>
    </location>
</feature>
<dbReference type="AlphaFoldDB" id="A0A438FBE7"/>
<evidence type="ECO:0000256" key="1">
    <source>
        <dbReference type="ARBA" id="ARBA00006461"/>
    </source>
</evidence>
<evidence type="ECO:0000256" key="5">
    <source>
        <dbReference type="SAM" id="SignalP"/>
    </source>
</evidence>
<evidence type="ECO:0000256" key="4">
    <source>
        <dbReference type="SAM" id="MobiDB-lite"/>
    </source>
</evidence>
<dbReference type="PANTHER" id="PTHR22691:SF8">
    <property type="entry name" value="PROTEIN SPT2 HOMOLOG"/>
    <property type="match status" value="1"/>
</dbReference>
<comment type="similarity">
    <text evidence="1">Belongs to the SPT2 family.</text>
</comment>
<feature type="compositionally biased region" description="Basic and acidic residues" evidence="4">
    <location>
        <begin position="122"/>
        <end position="132"/>
    </location>
</feature>
<dbReference type="InterPro" id="IPR013256">
    <property type="entry name" value="Chromatin_SPT2"/>
</dbReference>
<evidence type="ECO:0008006" key="8">
    <source>
        <dbReference type="Google" id="ProtNLM"/>
    </source>
</evidence>
<dbReference type="SMART" id="SM00784">
    <property type="entry name" value="SPT2"/>
    <property type="match status" value="1"/>
</dbReference>